<evidence type="ECO:0000313" key="1">
    <source>
        <dbReference type="EMBL" id="SNV76300.1"/>
    </source>
</evidence>
<sequence>MGRIHNSNDMNYGCNRGINGVSDIDTNCVRNISINCVCNIDINLGLNIEYKINYKDIIIIFVNICYNEKEIY</sequence>
<name>A0A239ZZI7_9FIRM</name>
<reference evidence="1 2" key="1">
    <citation type="submission" date="2017-06" db="EMBL/GenBank/DDBJ databases">
        <authorList>
            <consortium name="Pathogen Informatics"/>
        </authorList>
    </citation>
    <scope>NUCLEOTIDE SEQUENCE [LARGE SCALE GENOMIC DNA]</scope>
    <source>
        <strain evidence="1 2">NCTC12018</strain>
    </source>
</reference>
<dbReference type="AlphaFoldDB" id="A0A239ZZI7"/>
<dbReference type="Proteomes" id="UP000214973">
    <property type="component" value="Chromosome 1"/>
</dbReference>
<gene>
    <name evidence="1" type="ORF">SAMEA44547418_01905</name>
</gene>
<dbReference type="KEGG" id="vrm:44547418_01905"/>
<dbReference type="EMBL" id="LT906470">
    <property type="protein sequence ID" value="SNV76300.1"/>
    <property type="molecule type" value="Genomic_DNA"/>
</dbReference>
<accession>A0A239ZZI7</accession>
<protein>
    <submittedName>
        <fullName evidence="1">Uncharacterized protein</fullName>
    </submittedName>
</protein>
<organism evidence="1 2">
    <name type="scientific">Veillonella rodentium</name>
    <dbReference type="NCBI Taxonomy" id="248315"/>
    <lineage>
        <taxon>Bacteria</taxon>
        <taxon>Bacillati</taxon>
        <taxon>Bacillota</taxon>
        <taxon>Negativicutes</taxon>
        <taxon>Veillonellales</taxon>
        <taxon>Veillonellaceae</taxon>
        <taxon>Veillonella</taxon>
    </lineage>
</organism>
<keyword evidence="2" id="KW-1185">Reference proteome</keyword>
<proteinExistence type="predicted"/>
<evidence type="ECO:0000313" key="2">
    <source>
        <dbReference type="Proteomes" id="UP000214973"/>
    </source>
</evidence>